<feature type="transmembrane region" description="Helical" evidence="1">
    <location>
        <begin position="110"/>
        <end position="131"/>
    </location>
</feature>
<evidence type="ECO:0000256" key="1">
    <source>
        <dbReference type="SAM" id="Phobius"/>
    </source>
</evidence>
<feature type="transmembrane region" description="Helical" evidence="1">
    <location>
        <begin position="77"/>
        <end position="98"/>
    </location>
</feature>
<organism evidence="2 3">
    <name type="scientific">Streptococcus oralis</name>
    <dbReference type="NCBI Taxonomy" id="1303"/>
    <lineage>
        <taxon>Bacteria</taxon>
        <taxon>Bacillati</taxon>
        <taxon>Bacillota</taxon>
        <taxon>Bacilli</taxon>
        <taxon>Lactobacillales</taxon>
        <taxon>Streptococcaceae</taxon>
        <taxon>Streptococcus</taxon>
    </lineage>
</organism>
<reference evidence="2 3" key="1">
    <citation type="submission" date="2020-12" db="EMBL/GenBank/DDBJ databases">
        <title>FDA dAtabase for Regulatory Grade micrObial Sequences (FDA-ARGOS): Supporting development and validation of Infectious Disease Dx tests.</title>
        <authorList>
            <person name="Sproer C."/>
            <person name="Gronow S."/>
            <person name="Severitt S."/>
            <person name="Schroder I."/>
            <person name="Tallon L."/>
            <person name="Sadzewicz L."/>
            <person name="Zhao X."/>
            <person name="Boylan J."/>
            <person name="Ott S."/>
            <person name="Bowen H."/>
            <person name="Vavikolanu K."/>
            <person name="Mehta A."/>
            <person name="Aluvathingal J."/>
            <person name="Nadendla S."/>
            <person name="Lowell S."/>
            <person name="Myers T."/>
            <person name="Yan Y."/>
            <person name="Sichtig H."/>
        </authorList>
    </citation>
    <scope>NUCLEOTIDE SEQUENCE [LARGE SCALE GENOMIC DNA]</scope>
    <source>
        <strain evidence="2 3">FDAARGOS_1021</strain>
    </source>
</reference>
<gene>
    <name evidence="2" type="ORF">I6H78_05885</name>
</gene>
<keyword evidence="1" id="KW-0812">Transmembrane</keyword>
<name>A0A7T4IRT7_STROR</name>
<proteinExistence type="predicted"/>
<dbReference type="AlphaFoldDB" id="A0A7T4IRT7"/>
<evidence type="ECO:0008006" key="4">
    <source>
        <dbReference type="Google" id="ProtNLM"/>
    </source>
</evidence>
<keyword evidence="1" id="KW-1133">Transmembrane helix</keyword>
<dbReference type="RefSeq" id="WP_198459098.1">
    <property type="nucleotide sequence ID" value="NZ_CP066059.1"/>
</dbReference>
<protein>
    <recommendedName>
        <fullName evidence="4">Lactose transporter</fullName>
    </recommendedName>
</protein>
<dbReference type="Proteomes" id="UP000595948">
    <property type="component" value="Chromosome"/>
</dbReference>
<accession>A0A7T4IRT7</accession>
<keyword evidence="1" id="KW-0472">Membrane</keyword>
<sequence>MSEKKYSFRREGNHFKLSIPINEKCNDIEEMTPKKQRFTFKLSSLKTIFDFLGSIVVLIVGFLIATPLFLMSILLNWFKLTILFAIFWFIVYVVYDTVILNHTALGIRPFNGTIVLIIMGLGLIASIFVTISEIKN</sequence>
<evidence type="ECO:0000313" key="3">
    <source>
        <dbReference type="Proteomes" id="UP000595948"/>
    </source>
</evidence>
<dbReference type="EMBL" id="CP066059">
    <property type="protein sequence ID" value="QQC34781.1"/>
    <property type="molecule type" value="Genomic_DNA"/>
</dbReference>
<feature type="transmembrane region" description="Helical" evidence="1">
    <location>
        <begin position="47"/>
        <end position="71"/>
    </location>
</feature>
<evidence type="ECO:0000313" key="2">
    <source>
        <dbReference type="EMBL" id="QQC34781.1"/>
    </source>
</evidence>